<dbReference type="AlphaFoldDB" id="X1IJJ2"/>
<gene>
    <name evidence="1" type="ORF">S03H2_28574</name>
</gene>
<evidence type="ECO:0000313" key="1">
    <source>
        <dbReference type="EMBL" id="GAH57733.1"/>
    </source>
</evidence>
<name>X1IJJ2_9ZZZZ</name>
<organism evidence="1">
    <name type="scientific">marine sediment metagenome</name>
    <dbReference type="NCBI Taxonomy" id="412755"/>
    <lineage>
        <taxon>unclassified sequences</taxon>
        <taxon>metagenomes</taxon>
        <taxon>ecological metagenomes</taxon>
    </lineage>
</organism>
<sequence length="64" mass="7682">EQIEVLMEEWNIDKIQDLKFPSKTDLDKFFKAKVIDVNTYKTEMTNLGYSMRYISWYAKLLGIK</sequence>
<accession>X1IJJ2</accession>
<comment type="caution">
    <text evidence="1">The sequence shown here is derived from an EMBL/GenBank/DDBJ whole genome shotgun (WGS) entry which is preliminary data.</text>
</comment>
<feature type="non-terminal residue" evidence="1">
    <location>
        <position position="1"/>
    </location>
</feature>
<proteinExistence type="predicted"/>
<dbReference type="EMBL" id="BARU01017217">
    <property type="protein sequence ID" value="GAH57733.1"/>
    <property type="molecule type" value="Genomic_DNA"/>
</dbReference>
<protein>
    <submittedName>
        <fullName evidence="1">Uncharacterized protein</fullName>
    </submittedName>
</protein>
<reference evidence="1" key="1">
    <citation type="journal article" date="2014" name="Front. Microbiol.">
        <title>High frequency of phylogenetically diverse reductive dehalogenase-homologous genes in deep subseafloor sedimentary metagenomes.</title>
        <authorList>
            <person name="Kawai M."/>
            <person name="Futagami T."/>
            <person name="Toyoda A."/>
            <person name="Takaki Y."/>
            <person name="Nishi S."/>
            <person name="Hori S."/>
            <person name="Arai W."/>
            <person name="Tsubouchi T."/>
            <person name="Morono Y."/>
            <person name="Uchiyama I."/>
            <person name="Ito T."/>
            <person name="Fujiyama A."/>
            <person name="Inagaki F."/>
            <person name="Takami H."/>
        </authorList>
    </citation>
    <scope>NUCLEOTIDE SEQUENCE</scope>
    <source>
        <strain evidence="1">Expedition CK06-06</strain>
    </source>
</reference>